<proteinExistence type="predicted"/>
<dbReference type="Proteomes" id="UP000199529">
    <property type="component" value="Unassembled WGS sequence"/>
</dbReference>
<dbReference type="STRING" id="418495.SAMN05216215_103543"/>
<dbReference type="Pfam" id="PF02575">
    <property type="entry name" value="YbaB_DNA_bd"/>
    <property type="match status" value="1"/>
</dbReference>
<gene>
    <name evidence="2" type="ORF">SAMN05216215_103543</name>
</gene>
<dbReference type="AlphaFoldDB" id="A0A1H3MT43"/>
<reference evidence="3" key="1">
    <citation type="submission" date="2016-10" db="EMBL/GenBank/DDBJ databases">
        <authorList>
            <person name="Varghese N."/>
            <person name="Submissions S."/>
        </authorList>
    </citation>
    <scope>NUCLEOTIDE SEQUENCE [LARGE SCALE GENOMIC DNA]</scope>
    <source>
        <strain evidence="3">CGMCC 4.3530</strain>
    </source>
</reference>
<keyword evidence="1" id="KW-0175">Coiled coil</keyword>
<sequence>MSSPLFNEMEAAMAELRAQQAKIRDAQEQTQKETTSATSKDRMITVTVDHQQRLTAVRFDGTRYRSLAPAELANRIVELVREAQEDAAGKALAMFAQLAPTGFGSDIADVMGGDFDLDRMFDEAVRQASEMDDPLPDARKGGAGHG</sequence>
<feature type="coiled-coil region" evidence="1">
    <location>
        <begin position="6"/>
        <end position="33"/>
    </location>
</feature>
<evidence type="ECO:0000256" key="1">
    <source>
        <dbReference type="SAM" id="Coils"/>
    </source>
</evidence>
<dbReference type="EMBL" id="FNOK01000035">
    <property type="protein sequence ID" value="SDY79674.1"/>
    <property type="molecule type" value="Genomic_DNA"/>
</dbReference>
<accession>A0A1H3MT43</accession>
<dbReference type="InterPro" id="IPR004401">
    <property type="entry name" value="YbaB/EbfC"/>
</dbReference>
<dbReference type="GO" id="GO:0003677">
    <property type="term" value="F:DNA binding"/>
    <property type="evidence" value="ECO:0007669"/>
    <property type="project" value="UniProtKB-KW"/>
</dbReference>
<evidence type="ECO:0000313" key="2">
    <source>
        <dbReference type="EMBL" id="SDY79674.1"/>
    </source>
</evidence>
<keyword evidence="3" id="KW-1185">Reference proteome</keyword>
<dbReference type="RefSeq" id="WP_245761478.1">
    <property type="nucleotide sequence ID" value="NZ_FNOK01000035.1"/>
</dbReference>
<dbReference type="Gene3D" id="3.30.1310.10">
    <property type="entry name" value="Nucleoid-associated protein YbaB-like domain"/>
    <property type="match status" value="1"/>
</dbReference>
<protein>
    <submittedName>
        <fullName evidence="2">YbaB/EbfC DNA-binding family protein</fullName>
    </submittedName>
</protein>
<organism evidence="2 3">
    <name type="scientific">Saccharopolyspora shandongensis</name>
    <dbReference type="NCBI Taxonomy" id="418495"/>
    <lineage>
        <taxon>Bacteria</taxon>
        <taxon>Bacillati</taxon>
        <taxon>Actinomycetota</taxon>
        <taxon>Actinomycetes</taxon>
        <taxon>Pseudonocardiales</taxon>
        <taxon>Pseudonocardiaceae</taxon>
        <taxon>Saccharopolyspora</taxon>
    </lineage>
</organism>
<dbReference type="SUPFAM" id="SSF82607">
    <property type="entry name" value="YbaB-like"/>
    <property type="match status" value="1"/>
</dbReference>
<keyword evidence="2" id="KW-0238">DNA-binding</keyword>
<name>A0A1H3MT43_9PSEU</name>
<evidence type="ECO:0000313" key="3">
    <source>
        <dbReference type="Proteomes" id="UP000199529"/>
    </source>
</evidence>
<dbReference type="InterPro" id="IPR036894">
    <property type="entry name" value="YbaB-like_sf"/>
</dbReference>